<reference evidence="5 6" key="1">
    <citation type="submission" date="2018-06" db="EMBL/GenBank/DDBJ databases">
        <authorList>
            <consortium name="Pathogen Informatics"/>
            <person name="Doyle S."/>
        </authorList>
    </citation>
    <scope>NUCLEOTIDE SEQUENCE [LARGE SCALE GENOMIC DNA]</scope>
    <source>
        <strain evidence="5 6">NCTC8256</strain>
    </source>
</reference>
<comment type="subunit">
    <text evidence="2">Interacts with FlhD in the FlhC(2)FlhD(4) heterohexamer, inhibiting its ability to activate transcription.</text>
</comment>
<dbReference type="NCBIfam" id="NF008617">
    <property type="entry name" value="PRK11596.1"/>
    <property type="match status" value="1"/>
</dbReference>
<proteinExistence type="inferred from homology"/>
<evidence type="ECO:0000259" key="4">
    <source>
        <dbReference type="PROSITE" id="PS50883"/>
    </source>
</evidence>
<keyword evidence="5" id="KW-0378">Hydrolase</keyword>
<dbReference type="Pfam" id="PF00563">
    <property type="entry name" value="EAL"/>
    <property type="match status" value="1"/>
</dbReference>
<dbReference type="CDD" id="cd01948">
    <property type="entry name" value="EAL"/>
    <property type="match status" value="1"/>
</dbReference>
<gene>
    <name evidence="5" type="primary">yhjH</name>
    <name evidence="5" type="ORF">NCTC8256_00322</name>
</gene>
<accession>A0A379VJD0</accession>
<name>A0A379VJD0_SALET</name>
<dbReference type="Gene3D" id="3.20.20.450">
    <property type="entry name" value="EAL domain"/>
    <property type="match status" value="1"/>
</dbReference>
<organism evidence="5 6">
    <name type="scientific">Salmonella enterica I</name>
    <dbReference type="NCBI Taxonomy" id="59201"/>
    <lineage>
        <taxon>Bacteria</taxon>
        <taxon>Pseudomonadati</taxon>
        <taxon>Pseudomonadota</taxon>
        <taxon>Gammaproteobacteria</taxon>
        <taxon>Enterobacterales</taxon>
        <taxon>Enterobacteriaceae</taxon>
        <taxon>Salmonella</taxon>
    </lineage>
</organism>
<feature type="domain" description="EAL" evidence="4">
    <location>
        <begin position="13"/>
        <end position="256"/>
    </location>
</feature>
<evidence type="ECO:0000256" key="1">
    <source>
        <dbReference type="ARBA" id="ARBA00010927"/>
    </source>
</evidence>
<dbReference type="SMART" id="SM00052">
    <property type="entry name" value="EAL"/>
    <property type="match status" value="1"/>
</dbReference>
<dbReference type="InterPro" id="IPR001633">
    <property type="entry name" value="EAL_dom"/>
</dbReference>
<dbReference type="InterPro" id="IPR050706">
    <property type="entry name" value="Cyclic-di-GMP_PDE-like"/>
</dbReference>
<dbReference type="PROSITE" id="PS50883">
    <property type="entry name" value="EAL"/>
    <property type="match status" value="1"/>
</dbReference>
<dbReference type="AlphaFoldDB" id="A0A379VJD0"/>
<dbReference type="InterPro" id="IPR035919">
    <property type="entry name" value="EAL_sf"/>
</dbReference>
<dbReference type="PANTHER" id="PTHR33121">
    <property type="entry name" value="CYCLIC DI-GMP PHOSPHODIESTERASE PDEF"/>
    <property type="match status" value="1"/>
</dbReference>
<comment type="similarity">
    <text evidence="1">Belongs to the YdiV family.</text>
</comment>
<evidence type="ECO:0000313" key="6">
    <source>
        <dbReference type="Proteomes" id="UP000254346"/>
    </source>
</evidence>
<evidence type="ECO:0000313" key="5">
    <source>
        <dbReference type="EMBL" id="SUH06471.1"/>
    </source>
</evidence>
<sequence length="291" mass="34087">MIKQVIQQLRVPDAGIENLQERRYWLQCERAYTYQPIYQTDGRLMAVELLTVVTHPDNPSRRIAPDRYFAELAVRHRIDVVKEQLHQLEQKADFFTRHHLLASVNVDGPTLIAMRRQPDILAAMERLPWLRFELVEHIRLPKDSSFASMCEFGPLWLDDFGTGMANFSALSEVRYDYIKVARELFVMLRQSPEGRNLFTLLLQLMNRYCRGVIVEGVETLEEWRDVQRSPAFAAQGYFLSRPVPPDIARRGDSDPVTPDCSRNTWYYEARSSSFFVWLNYLLGQAREEVRK</sequence>
<dbReference type="SUPFAM" id="SSF141868">
    <property type="entry name" value="EAL domain-like"/>
    <property type="match status" value="1"/>
</dbReference>
<dbReference type="EMBL" id="UGXR01000001">
    <property type="protein sequence ID" value="SUH06471.1"/>
    <property type="molecule type" value="Genomic_DNA"/>
</dbReference>
<dbReference type="Proteomes" id="UP000254346">
    <property type="component" value="Unassembled WGS sequence"/>
</dbReference>
<protein>
    <recommendedName>
        <fullName evidence="3">Anti-FlhC(2)FlhD(4) factor YdiV</fullName>
    </recommendedName>
</protein>
<dbReference type="GO" id="GO:0071111">
    <property type="term" value="F:cyclic-guanylate-specific phosphodiesterase activity"/>
    <property type="evidence" value="ECO:0007669"/>
    <property type="project" value="InterPro"/>
</dbReference>
<evidence type="ECO:0000256" key="2">
    <source>
        <dbReference type="ARBA" id="ARBA00011576"/>
    </source>
</evidence>
<evidence type="ECO:0000256" key="3">
    <source>
        <dbReference type="ARBA" id="ARBA00018009"/>
    </source>
</evidence>
<dbReference type="PANTHER" id="PTHR33121:SF78">
    <property type="entry name" value="CYCLIC DI-GMP PHOSPHODIESTERASE PDEH"/>
    <property type="match status" value="1"/>
</dbReference>